<dbReference type="CDD" id="cd00121">
    <property type="entry name" value="MATH"/>
    <property type="match status" value="2"/>
</dbReference>
<dbReference type="EMBL" id="JARYMX010000008">
    <property type="protein sequence ID" value="KAJ9536858.1"/>
    <property type="molecule type" value="Genomic_DNA"/>
</dbReference>
<comment type="caution">
    <text evidence="2">The sequence shown here is derived from an EMBL/GenBank/DDBJ whole genome shotgun (WGS) entry which is preliminary data.</text>
</comment>
<dbReference type="PROSITE" id="PS50144">
    <property type="entry name" value="MATH"/>
    <property type="match status" value="2"/>
</dbReference>
<dbReference type="PANTHER" id="PTHR46162:SF2">
    <property type="entry name" value="ANKYRIN REPEAT-CONTAINING PROTEIN-RELATED"/>
    <property type="match status" value="1"/>
</dbReference>
<name>A0AA38SRB7_9ASTR</name>
<keyword evidence="3" id="KW-1185">Reference proteome</keyword>
<dbReference type="Gene3D" id="2.60.210.10">
    <property type="entry name" value="Apoptosis, Tumor Necrosis Factor Receptor Associated Protein 2, Chain A"/>
    <property type="match status" value="2"/>
</dbReference>
<feature type="domain" description="MATH" evidence="1">
    <location>
        <begin position="23"/>
        <end position="158"/>
    </location>
</feature>
<dbReference type="PANTHER" id="PTHR46162">
    <property type="entry name" value="TRAF-LIKE FAMILY PROTEIN"/>
    <property type="match status" value="1"/>
</dbReference>
<gene>
    <name evidence="2" type="ORF">OSB04_029591</name>
</gene>
<dbReference type="SUPFAM" id="SSF49599">
    <property type="entry name" value="TRAF domain-like"/>
    <property type="match status" value="2"/>
</dbReference>
<protein>
    <recommendedName>
        <fullName evidence="1">MATH domain-containing protein</fullName>
    </recommendedName>
</protein>
<dbReference type="InterPro" id="IPR002083">
    <property type="entry name" value="MATH/TRAF_dom"/>
</dbReference>
<dbReference type="AlphaFoldDB" id="A0AA38SRB7"/>
<feature type="domain" description="MATH" evidence="1">
    <location>
        <begin position="180"/>
        <end position="307"/>
    </location>
</feature>
<reference evidence="2" key="1">
    <citation type="submission" date="2023-03" db="EMBL/GenBank/DDBJ databases">
        <title>Chromosome-scale reference genome and RAD-based genetic map of yellow starthistle (Centaurea solstitialis) reveal putative structural variation and QTLs associated with invader traits.</title>
        <authorList>
            <person name="Reatini B."/>
            <person name="Cang F.A."/>
            <person name="Jiang Q."/>
            <person name="Mckibben M.T.W."/>
            <person name="Barker M.S."/>
            <person name="Rieseberg L.H."/>
            <person name="Dlugosch K.M."/>
        </authorList>
    </citation>
    <scope>NUCLEOTIDE SEQUENCE</scope>
    <source>
        <strain evidence="2">CAN-66</strain>
        <tissue evidence="2">Leaf</tissue>
    </source>
</reference>
<sequence length="317" mass="36014">MANGDVCQGDQHGVLRSTSEAPPAHYILNIQQFSSLTKHNVETYESGEFEVGGYKWKLVVHPNGNKSKKAGEFLSVYLAMAEPSSLSPGWEVYVTFRIFLLDQRNDNYLKLEDAMSKGRRFHQSRTEWGFDRFMDLKEFGDSSNGYLQGDNCVFGAEVFVCKERSKGKTECLSMVKDAKAYKHTWEISSYTKIMNTECEASNTFNAGDHKWKIKLYPNGKGSIGNNISLYLALADPTNLPPGTKILAEFTLRILDQLYTKHQYGKASYWFSASKTEWGWKRFVTHDTFFQSKRGLLFKDFCCIEAEVTIHGEATVIG</sequence>
<evidence type="ECO:0000313" key="3">
    <source>
        <dbReference type="Proteomes" id="UP001172457"/>
    </source>
</evidence>
<organism evidence="2 3">
    <name type="scientific">Centaurea solstitialis</name>
    <name type="common">yellow star-thistle</name>
    <dbReference type="NCBI Taxonomy" id="347529"/>
    <lineage>
        <taxon>Eukaryota</taxon>
        <taxon>Viridiplantae</taxon>
        <taxon>Streptophyta</taxon>
        <taxon>Embryophyta</taxon>
        <taxon>Tracheophyta</taxon>
        <taxon>Spermatophyta</taxon>
        <taxon>Magnoliopsida</taxon>
        <taxon>eudicotyledons</taxon>
        <taxon>Gunneridae</taxon>
        <taxon>Pentapetalae</taxon>
        <taxon>asterids</taxon>
        <taxon>campanulids</taxon>
        <taxon>Asterales</taxon>
        <taxon>Asteraceae</taxon>
        <taxon>Carduoideae</taxon>
        <taxon>Cardueae</taxon>
        <taxon>Centaureinae</taxon>
        <taxon>Centaurea</taxon>
    </lineage>
</organism>
<accession>A0AA38SRB7</accession>
<evidence type="ECO:0000313" key="2">
    <source>
        <dbReference type="EMBL" id="KAJ9536858.1"/>
    </source>
</evidence>
<dbReference type="Pfam" id="PF22486">
    <property type="entry name" value="MATH_2"/>
    <property type="match status" value="2"/>
</dbReference>
<evidence type="ECO:0000259" key="1">
    <source>
        <dbReference type="PROSITE" id="PS50144"/>
    </source>
</evidence>
<proteinExistence type="predicted"/>
<dbReference type="InterPro" id="IPR008974">
    <property type="entry name" value="TRAF-like"/>
</dbReference>
<dbReference type="Proteomes" id="UP001172457">
    <property type="component" value="Chromosome 8"/>
</dbReference>
<dbReference type="SMART" id="SM00061">
    <property type="entry name" value="MATH"/>
    <property type="match status" value="2"/>
</dbReference>